<dbReference type="Gene3D" id="1.25.40.20">
    <property type="entry name" value="Ankyrin repeat-containing domain"/>
    <property type="match status" value="1"/>
</dbReference>
<feature type="region of interest" description="Disordered" evidence="2">
    <location>
        <begin position="1"/>
        <end position="86"/>
    </location>
</feature>
<comment type="caution">
    <text evidence="3">The sequence shown here is derived from an EMBL/GenBank/DDBJ whole genome shotgun (WGS) entry which is preliminary data.</text>
</comment>
<accession>A0AAE1IUC2</accession>
<protein>
    <submittedName>
        <fullName evidence="3">Uncharacterized protein</fullName>
    </submittedName>
</protein>
<name>A0AAE1IUC2_9FABA</name>
<dbReference type="AlphaFoldDB" id="A0AAE1IUC2"/>
<comment type="subcellular location">
    <subcellularLocation>
        <location evidence="1">Cell membrane</location>
        <topology evidence="1">Peripheral membrane protein</topology>
    </subcellularLocation>
</comment>
<gene>
    <name evidence="3" type="ORF">QN277_008977</name>
</gene>
<dbReference type="Proteomes" id="UP001293593">
    <property type="component" value="Unassembled WGS sequence"/>
</dbReference>
<sequence length="136" mass="14762">MSTSRGDLEQYSPIDFDPLVGLHRPPPCQGGTAARPKPGEQLGEIEQSSESANEESGEIEQSSESANEESGEIEQSSESPHEESGWEEDLYHAICVNNWSDTKAILDQDPNALTAGIYFQGRTALHVAAQFGNITK</sequence>
<organism evidence="3 4">
    <name type="scientific">Acacia crassicarpa</name>
    <name type="common">northern wattle</name>
    <dbReference type="NCBI Taxonomy" id="499986"/>
    <lineage>
        <taxon>Eukaryota</taxon>
        <taxon>Viridiplantae</taxon>
        <taxon>Streptophyta</taxon>
        <taxon>Embryophyta</taxon>
        <taxon>Tracheophyta</taxon>
        <taxon>Spermatophyta</taxon>
        <taxon>Magnoliopsida</taxon>
        <taxon>eudicotyledons</taxon>
        <taxon>Gunneridae</taxon>
        <taxon>Pentapetalae</taxon>
        <taxon>rosids</taxon>
        <taxon>fabids</taxon>
        <taxon>Fabales</taxon>
        <taxon>Fabaceae</taxon>
        <taxon>Caesalpinioideae</taxon>
        <taxon>mimosoid clade</taxon>
        <taxon>Acacieae</taxon>
        <taxon>Acacia</taxon>
    </lineage>
</organism>
<reference evidence="3" key="1">
    <citation type="submission" date="2023-10" db="EMBL/GenBank/DDBJ databases">
        <title>Chromosome-level genome of the transformable northern wattle, Acacia crassicarpa.</title>
        <authorList>
            <person name="Massaro I."/>
            <person name="Sinha N.R."/>
            <person name="Poethig S."/>
            <person name="Leichty A.R."/>
        </authorList>
    </citation>
    <scope>NUCLEOTIDE SEQUENCE</scope>
    <source>
        <strain evidence="3">Acra3RX</strain>
        <tissue evidence="3">Leaf</tissue>
    </source>
</reference>
<evidence type="ECO:0000313" key="4">
    <source>
        <dbReference type="Proteomes" id="UP001293593"/>
    </source>
</evidence>
<evidence type="ECO:0000256" key="1">
    <source>
        <dbReference type="ARBA" id="ARBA00004202"/>
    </source>
</evidence>
<dbReference type="EMBL" id="JAWXYG010000013">
    <property type="protein sequence ID" value="KAK4256064.1"/>
    <property type="molecule type" value="Genomic_DNA"/>
</dbReference>
<proteinExistence type="predicted"/>
<dbReference type="GO" id="GO:0005886">
    <property type="term" value="C:plasma membrane"/>
    <property type="evidence" value="ECO:0007669"/>
    <property type="project" value="UniProtKB-SubCell"/>
</dbReference>
<keyword evidence="4" id="KW-1185">Reference proteome</keyword>
<evidence type="ECO:0000256" key="2">
    <source>
        <dbReference type="SAM" id="MobiDB-lite"/>
    </source>
</evidence>
<dbReference type="InterPro" id="IPR036770">
    <property type="entry name" value="Ankyrin_rpt-contain_sf"/>
</dbReference>
<evidence type="ECO:0000313" key="3">
    <source>
        <dbReference type="EMBL" id="KAK4256064.1"/>
    </source>
</evidence>